<evidence type="ECO:0000313" key="1">
    <source>
        <dbReference type="Proteomes" id="UP000887576"/>
    </source>
</evidence>
<dbReference type="WBParaSite" id="JU765_v2.g14374.t1">
    <property type="protein sequence ID" value="JU765_v2.g14374.t1"/>
    <property type="gene ID" value="JU765_v2.g14374"/>
</dbReference>
<accession>A0AC34Q9P6</accession>
<reference evidence="2" key="1">
    <citation type="submission" date="2022-11" db="UniProtKB">
        <authorList>
            <consortium name="WormBaseParasite"/>
        </authorList>
    </citation>
    <scope>IDENTIFICATION</scope>
</reference>
<name>A0AC34Q9P6_9BILA</name>
<proteinExistence type="predicted"/>
<sequence>MTEVADALMADETTDIVFCVNGENIPAHIVQFTFHSPVFKAMLSDVWIPEGENGEKPVIPIDDDRVSAENFKLLLGFLYTGEVNITDDNAFALLNVAKMYDVESLVKRCEELLKRNLNDENVIDVAKRVSIFADSTIFKDAVDFLTKRTNLFLSPEKFIELNADVLLEVVKCEEGNLICRPKIVDGISVLCNKLAGFPESQLFNMLLLWAKNECKIQQKEDNSENVKVILEPFLPWIRFPTMTVEFLTTVVYPWKLLDSDTLLRIIVDAQHVSQGIESNESSFSRLKRGVVCSRH</sequence>
<organism evidence="1 2">
    <name type="scientific">Panagrolaimus sp. JU765</name>
    <dbReference type="NCBI Taxonomy" id="591449"/>
    <lineage>
        <taxon>Eukaryota</taxon>
        <taxon>Metazoa</taxon>
        <taxon>Ecdysozoa</taxon>
        <taxon>Nematoda</taxon>
        <taxon>Chromadorea</taxon>
        <taxon>Rhabditida</taxon>
        <taxon>Tylenchina</taxon>
        <taxon>Panagrolaimomorpha</taxon>
        <taxon>Panagrolaimoidea</taxon>
        <taxon>Panagrolaimidae</taxon>
        <taxon>Panagrolaimus</taxon>
    </lineage>
</organism>
<dbReference type="Proteomes" id="UP000887576">
    <property type="component" value="Unplaced"/>
</dbReference>
<evidence type="ECO:0000313" key="2">
    <source>
        <dbReference type="WBParaSite" id="JU765_v2.g14374.t1"/>
    </source>
</evidence>
<protein>
    <submittedName>
        <fullName evidence="2">BTB domain-containing protein</fullName>
    </submittedName>
</protein>